<evidence type="ECO:0000313" key="3">
    <source>
        <dbReference type="Proteomes" id="UP000828390"/>
    </source>
</evidence>
<dbReference type="Proteomes" id="UP000828390">
    <property type="component" value="Unassembled WGS sequence"/>
</dbReference>
<comment type="caution">
    <text evidence="2">The sequence shown here is derived from an EMBL/GenBank/DDBJ whole genome shotgun (WGS) entry which is preliminary data.</text>
</comment>
<accession>A0A9D4R5Z1</accession>
<gene>
    <name evidence="2" type="ORF">DPMN_097698</name>
</gene>
<feature type="compositionally biased region" description="Basic and acidic residues" evidence="1">
    <location>
        <begin position="298"/>
        <end position="308"/>
    </location>
</feature>
<proteinExistence type="predicted"/>
<feature type="region of interest" description="Disordered" evidence="1">
    <location>
        <begin position="371"/>
        <end position="415"/>
    </location>
</feature>
<reference evidence="2" key="2">
    <citation type="submission" date="2020-11" db="EMBL/GenBank/DDBJ databases">
        <authorList>
            <person name="McCartney M.A."/>
            <person name="Auch B."/>
            <person name="Kono T."/>
            <person name="Mallez S."/>
            <person name="Becker A."/>
            <person name="Gohl D.M."/>
            <person name="Silverstein K.A.T."/>
            <person name="Koren S."/>
            <person name="Bechman K.B."/>
            <person name="Herman A."/>
            <person name="Abrahante J.E."/>
            <person name="Garbe J."/>
        </authorList>
    </citation>
    <scope>NUCLEOTIDE SEQUENCE</scope>
    <source>
        <strain evidence="2">Duluth1</strain>
        <tissue evidence="2">Whole animal</tissue>
    </source>
</reference>
<feature type="compositionally biased region" description="Basic residues" evidence="1">
    <location>
        <begin position="182"/>
        <end position="192"/>
    </location>
</feature>
<dbReference type="EMBL" id="JAIWYP010000003">
    <property type="protein sequence ID" value="KAH3855137.1"/>
    <property type="molecule type" value="Genomic_DNA"/>
</dbReference>
<dbReference type="OrthoDB" id="10015020at2759"/>
<evidence type="ECO:0000256" key="1">
    <source>
        <dbReference type="SAM" id="MobiDB-lite"/>
    </source>
</evidence>
<keyword evidence="3" id="KW-1185">Reference proteome</keyword>
<feature type="region of interest" description="Disordered" evidence="1">
    <location>
        <begin position="292"/>
        <end position="339"/>
    </location>
</feature>
<evidence type="ECO:0000313" key="2">
    <source>
        <dbReference type="EMBL" id="KAH3855137.1"/>
    </source>
</evidence>
<organism evidence="2 3">
    <name type="scientific">Dreissena polymorpha</name>
    <name type="common">Zebra mussel</name>
    <name type="synonym">Mytilus polymorpha</name>
    <dbReference type="NCBI Taxonomy" id="45954"/>
    <lineage>
        <taxon>Eukaryota</taxon>
        <taxon>Metazoa</taxon>
        <taxon>Spiralia</taxon>
        <taxon>Lophotrochozoa</taxon>
        <taxon>Mollusca</taxon>
        <taxon>Bivalvia</taxon>
        <taxon>Autobranchia</taxon>
        <taxon>Heteroconchia</taxon>
        <taxon>Euheterodonta</taxon>
        <taxon>Imparidentia</taxon>
        <taxon>Neoheterodontei</taxon>
        <taxon>Myida</taxon>
        <taxon>Dreissenoidea</taxon>
        <taxon>Dreissenidae</taxon>
        <taxon>Dreissena</taxon>
    </lineage>
</organism>
<feature type="compositionally biased region" description="Polar residues" evidence="1">
    <location>
        <begin position="371"/>
        <end position="397"/>
    </location>
</feature>
<dbReference type="AlphaFoldDB" id="A0A9D4R5Z1"/>
<feature type="region of interest" description="Disordered" evidence="1">
    <location>
        <begin position="174"/>
        <end position="196"/>
    </location>
</feature>
<protein>
    <submittedName>
        <fullName evidence="2">Uncharacterized protein</fullName>
    </submittedName>
</protein>
<name>A0A9D4R5Z1_DREPO</name>
<reference evidence="2" key="1">
    <citation type="journal article" date="2019" name="bioRxiv">
        <title>The Genome of the Zebra Mussel, Dreissena polymorpha: A Resource for Invasive Species Research.</title>
        <authorList>
            <person name="McCartney M.A."/>
            <person name="Auch B."/>
            <person name="Kono T."/>
            <person name="Mallez S."/>
            <person name="Zhang Y."/>
            <person name="Obille A."/>
            <person name="Becker A."/>
            <person name="Abrahante J.E."/>
            <person name="Garbe J."/>
            <person name="Badalamenti J.P."/>
            <person name="Herman A."/>
            <person name="Mangelson H."/>
            <person name="Liachko I."/>
            <person name="Sullivan S."/>
            <person name="Sone E.D."/>
            <person name="Koren S."/>
            <person name="Silverstein K.A.T."/>
            <person name="Beckman K.B."/>
            <person name="Gohl D.M."/>
        </authorList>
    </citation>
    <scope>NUCLEOTIDE SEQUENCE</scope>
    <source>
        <strain evidence="2">Duluth1</strain>
        <tissue evidence="2">Whole animal</tissue>
    </source>
</reference>
<sequence length="465" mass="52305">MPGDQKLYGLQGPQNSTVLMEIITKLKQDLQHSRSENSKLVDQLNCLISLVRRAWSGEQGAIMHLANIVGMEPPTFGINPDMNRNTPMPDKSRAVLNWERLSVKLLEKDYKTIQEDIRMRQELHIQNREQYMNEVLEDHQQEMGKFNLRKKSATNIEEVDKQFLRCYSAKSKSERRVQSAKSRPRSGFKGHQSKVADMADRAGVRVEDILGQQQQQQTGMFAEGTEVFQSLHKMNGPEKLLYRRKESFADPNRYKQSNLFDPDVIFSPDMMGTKGRPSSASSVGSKVRPTSAFLITEGKPERPLKYETTRPVSGKSRPASGKLGGAGKNRIKSASLNRTAPATFVKKNLHSKSANQQADDNSFLAEADVNQNGNQNSERSGVTSPDNDQGEASQYTDQAGRHSDDSDENVVENKPPMAVKVKKGHDMDKFVNELKMMAEMENDFKKSVIQFQKKLGLETGGFVYS</sequence>